<dbReference type="HOGENOM" id="CLU_150810_0_0_1"/>
<reference evidence="3" key="1">
    <citation type="journal article" date="2011" name="Proc. Natl. Acad. Sci. U.S.A.">
        <title>Obligate biotrophy features unraveled by the genomic analysis of rust fungi.</title>
        <authorList>
            <person name="Duplessis S."/>
            <person name="Cuomo C.A."/>
            <person name="Lin Y.-C."/>
            <person name="Aerts A."/>
            <person name="Tisserant E."/>
            <person name="Veneault-Fourrey C."/>
            <person name="Joly D.L."/>
            <person name="Hacquard S."/>
            <person name="Amselem J."/>
            <person name="Cantarel B.L."/>
            <person name="Chiu R."/>
            <person name="Coutinho P.M."/>
            <person name="Feau N."/>
            <person name="Field M."/>
            <person name="Frey P."/>
            <person name="Gelhaye E."/>
            <person name="Goldberg J."/>
            <person name="Grabherr M.G."/>
            <person name="Kodira C.D."/>
            <person name="Kohler A."/>
            <person name="Kuees U."/>
            <person name="Lindquist E.A."/>
            <person name="Lucas S.M."/>
            <person name="Mago R."/>
            <person name="Mauceli E."/>
            <person name="Morin E."/>
            <person name="Murat C."/>
            <person name="Pangilinan J.L."/>
            <person name="Park R."/>
            <person name="Pearson M."/>
            <person name="Quesneville H."/>
            <person name="Rouhier N."/>
            <person name="Sakthikumar S."/>
            <person name="Salamov A.A."/>
            <person name="Schmutz J."/>
            <person name="Selles B."/>
            <person name="Shapiro H."/>
            <person name="Tanguay P."/>
            <person name="Tuskan G.A."/>
            <person name="Henrissat B."/>
            <person name="Van de Peer Y."/>
            <person name="Rouze P."/>
            <person name="Ellis J.G."/>
            <person name="Dodds P.N."/>
            <person name="Schein J.E."/>
            <person name="Zhong S."/>
            <person name="Hamelin R.C."/>
            <person name="Grigoriev I.V."/>
            <person name="Szabo L.J."/>
            <person name="Martin F."/>
        </authorList>
    </citation>
    <scope>NUCLEOTIDE SEQUENCE [LARGE SCALE GENOMIC DNA]</scope>
    <source>
        <strain evidence="3">98AG31 / pathotype 3-4-7</strain>
    </source>
</reference>
<feature type="signal peptide" evidence="1">
    <location>
        <begin position="1"/>
        <end position="22"/>
    </location>
</feature>
<protein>
    <submittedName>
        <fullName evidence="2">Secreted protein</fullName>
    </submittedName>
</protein>
<evidence type="ECO:0000313" key="2">
    <source>
        <dbReference type="EMBL" id="EGG13041.1"/>
    </source>
</evidence>
<keyword evidence="1" id="KW-0732">Signal</keyword>
<evidence type="ECO:0000313" key="3">
    <source>
        <dbReference type="Proteomes" id="UP000001072"/>
    </source>
</evidence>
<dbReference type="Proteomes" id="UP000001072">
    <property type="component" value="Unassembled WGS sequence"/>
</dbReference>
<sequence>MLHFFKRFTFLLFSLWIHGLKADIWPCTQQLTMIPHSKDTAVCKVERSGVTKTFHCNYASCWSGYHQWTPLSNCQLVGSPDKGFSVQQCAHYEYMGNGVYACYNPKNVPYLCRWNDISTFISMGCTDCYVP</sequence>
<keyword evidence="3" id="KW-1185">Reference proteome</keyword>
<dbReference type="RefSeq" id="XP_007403979.1">
    <property type="nucleotide sequence ID" value="XM_007403917.1"/>
</dbReference>
<dbReference type="EMBL" id="GL883090">
    <property type="protein sequence ID" value="EGG13041.1"/>
    <property type="molecule type" value="Genomic_DNA"/>
</dbReference>
<dbReference type="GeneID" id="18926465"/>
<name>F4R485_MELLP</name>
<proteinExistence type="predicted"/>
<dbReference type="InParanoid" id="F4R485"/>
<dbReference type="KEGG" id="mlr:MELLADRAFT_123763"/>
<feature type="chain" id="PRO_5003314776" evidence="1">
    <location>
        <begin position="23"/>
        <end position="131"/>
    </location>
</feature>
<accession>F4R485</accession>
<evidence type="ECO:0000256" key="1">
    <source>
        <dbReference type="SAM" id="SignalP"/>
    </source>
</evidence>
<organism evidence="3">
    <name type="scientific">Melampsora larici-populina (strain 98AG31 / pathotype 3-4-7)</name>
    <name type="common">Poplar leaf rust fungus</name>
    <dbReference type="NCBI Taxonomy" id="747676"/>
    <lineage>
        <taxon>Eukaryota</taxon>
        <taxon>Fungi</taxon>
        <taxon>Dikarya</taxon>
        <taxon>Basidiomycota</taxon>
        <taxon>Pucciniomycotina</taxon>
        <taxon>Pucciniomycetes</taxon>
        <taxon>Pucciniales</taxon>
        <taxon>Melampsoraceae</taxon>
        <taxon>Melampsora</taxon>
    </lineage>
</organism>
<gene>
    <name evidence="2" type="ORF">MELLADRAFT_123763</name>
</gene>
<dbReference type="AlphaFoldDB" id="F4R485"/>
<dbReference type="VEuPathDB" id="FungiDB:MELLADRAFT_123763"/>